<dbReference type="SUPFAM" id="SSF53098">
    <property type="entry name" value="Ribonuclease H-like"/>
    <property type="match status" value="1"/>
</dbReference>
<sequence>MALEMSIIDMEVYGDSKLIINQLFNIYEVKKEDLVPFFWQAPHLLKGFESVTLNHIPRNENRMVNALVNLATSLAPSKGEMTNIPVCNRWVIPSVDPFDHEDFNAITIVTTNEKDWRTPPVEYLKHSKLPDDTRHKIEGLDVVGPITPKSSIGHIYILAATDYFLKWAEAVPLKEVKKEIMKVVSKLKRDWHEKIGEALWMYLTMHRTATQSTPYSLVHGVEAVLLESQIPSLCIAI</sequence>
<dbReference type="InterPro" id="IPR036397">
    <property type="entry name" value="RNaseH_sf"/>
</dbReference>
<protein>
    <recommendedName>
        <fullName evidence="1">RNase H type-1 domain-containing protein</fullName>
    </recommendedName>
</protein>
<dbReference type="InterPro" id="IPR002156">
    <property type="entry name" value="RNaseH_domain"/>
</dbReference>
<dbReference type="GO" id="GO:0004523">
    <property type="term" value="F:RNA-DNA hybrid ribonuclease activity"/>
    <property type="evidence" value="ECO:0007669"/>
    <property type="project" value="InterPro"/>
</dbReference>
<dbReference type="InterPro" id="IPR012337">
    <property type="entry name" value="RNaseH-like_sf"/>
</dbReference>
<dbReference type="Pfam" id="PF13456">
    <property type="entry name" value="RVT_3"/>
    <property type="match status" value="1"/>
</dbReference>
<comment type="caution">
    <text evidence="2">The sequence shown here is derived from an EMBL/GenBank/DDBJ whole genome shotgun (WGS) entry which is preliminary data.</text>
</comment>
<evidence type="ECO:0000313" key="2">
    <source>
        <dbReference type="EMBL" id="KAL0290356.1"/>
    </source>
</evidence>
<gene>
    <name evidence="2" type="ORF">Sangu_2576900</name>
</gene>
<reference evidence="2" key="2">
    <citation type="journal article" date="2024" name="Plant">
        <title>Genomic evolution and insights into agronomic trait innovations of Sesamum species.</title>
        <authorList>
            <person name="Miao H."/>
            <person name="Wang L."/>
            <person name="Qu L."/>
            <person name="Liu H."/>
            <person name="Sun Y."/>
            <person name="Le M."/>
            <person name="Wang Q."/>
            <person name="Wei S."/>
            <person name="Zheng Y."/>
            <person name="Lin W."/>
            <person name="Duan Y."/>
            <person name="Cao H."/>
            <person name="Xiong S."/>
            <person name="Wang X."/>
            <person name="Wei L."/>
            <person name="Li C."/>
            <person name="Ma Q."/>
            <person name="Ju M."/>
            <person name="Zhao R."/>
            <person name="Li G."/>
            <person name="Mu C."/>
            <person name="Tian Q."/>
            <person name="Mei H."/>
            <person name="Zhang T."/>
            <person name="Gao T."/>
            <person name="Zhang H."/>
        </authorList>
    </citation>
    <scope>NUCLEOTIDE SEQUENCE</scope>
    <source>
        <strain evidence="2">G01</strain>
    </source>
</reference>
<dbReference type="EMBL" id="JACGWK010001359">
    <property type="protein sequence ID" value="KAL0290356.1"/>
    <property type="molecule type" value="Genomic_DNA"/>
</dbReference>
<accession>A0AAW2J6X8</accession>
<dbReference type="PANTHER" id="PTHR48475">
    <property type="entry name" value="RIBONUCLEASE H"/>
    <property type="match status" value="1"/>
</dbReference>
<evidence type="ECO:0000259" key="1">
    <source>
        <dbReference type="Pfam" id="PF13456"/>
    </source>
</evidence>
<dbReference type="PANTHER" id="PTHR48475:SF1">
    <property type="entry name" value="RNASE H TYPE-1 DOMAIN-CONTAINING PROTEIN"/>
    <property type="match status" value="1"/>
</dbReference>
<dbReference type="AlphaFoldDB" id="A0AAW2J6X8"/>
<reference evidence="2" key="1">
    <citation type="submission" date="2020-06" db="EMBL/GenBank/DDBJ databases">
        <authorList>
            <person name="Li T."/>
            <person name="Hu X."/>
            <person name="Zhang T."/>
            <person name="Song X."/>
            <person name="Zhang H."/>
            <person name="Dai N."/>
            <person name="Sheng W."/>
            <person name="Hou X."/>
            <person name="Wei L."/>
        </authorList>
    </citation>
    <scope>NUCLEOTIDE SEQUENCE</scope>
    <source>
        <strain evidence="2">G01</strain>
        <tissue evidence="2">Leaf</tissue>
    </source>
</reference>
<feature type="domain" description="RNase H type-1" evidence="1">
    <location>
        <begin position="2"/>
        <end position="70"/>
    </location>
</feature>
<dbReference type="Gene3D" id="3.30.420.10">
    <property type="entry name" value="Ribonuclease H-like superfamily/Ribonuclease H"/>
    <property type="match status" value="2"/>
</dbReference>
<organism evidence="2">
    <name type="scientific">Sesamum angustifolium</name>
    <dbReference type="NCBI Taxonomy" id="2727405"/>
    <lineage>
        <taxon>Eukaryota</taxon>
        <taxon>Viridiplantae</taxon>
        <taxon>Streptophyta</taxon>
        <taxon>Embryophyta</taxon>
        <taxon>Tracheophyta</taxon>
        <taxon>Spermatophyta</taxon>
        <taxon>Magnoliopsida</taxon>
        <taxon>eudicotyledons</taxon>
        <taxon>Gunneridae</taxon>
        <taxon>Pentapetalae</taxon>
        <taxon>asterids</taxon>
        <taxon>lamiids</taxon>
        <taxon>Lamiales</taxon>
        <taxon>Pedaliaceae</taxon>
        <taxon>Sesamum</taxon>
    </lineage>
</organism>
<name>A0AAW2J6X8_9LAMI</name>
<proteinExistence type="predicted"/>
<dbReference type="GO" id="GO:0003676">
    <property type="term" value="F:nucleic acid binding"/>
    <property type="evidence" value="ECO:0007669"/>
    <property type="project" value="InterPro"/>
</dbReference>